<organism evidence="2 3">
    <name type="scientific">Methylobrevis pamukkalensis</name>
    <dbReference type="NCBI Taxonomy" id="1439726"/>
    <lineage>
        <taxon>Bacteria</taxon>
        <taxon>Pseudomonadati</taxon>
        <taxon>Pseudomonadota</taxon>
        <taxon>Alphaproteobacteria</taxon>
        <taxon>Hyphomicrobiales</taxon>
        <taxon>Pleomorphomonadaceae</taxon>
        <taxon>Methylobrevis</taxon>
    </lineage>
</organism>
<gene>
    <name evidence="2" type="ORF">A6302_04338</name>
</gene>
<dbReference type="EMBL" id="MCRJ01000196">
    <property type="protein sequence ID" value="ODN68363.1"/>
    <property type="molecule type" value="Genomic_DNA"/>
</dbReference>
<evidence type="ECO:0000313" key="2">
    <source>
        <dbReference type="EMBL" id="ODN68363.1"/>
    </source>
</evidence>
<keyword evidence="3" id="KW-1185">Reference proteome</keyword>
<name>A0A1E3GWD4_9HYPH</name>
<protein>
    <submittedName>
        <fullName evidence="2">Uncharacterized protein</fullName>
    </submittedName>
</protein>
<evidence type="ECO:0000313" key="3">
    <source>
        <dbReference type="Proteomes" id="UP000094622"/>
    </source>
</evidence>
<feature type="region of interest" description="Disordered" evidence="1">
    <location>
        <begin position="542"/>
        <end position="562"/>
    </location>
</feature>
<dbReference type="AlphaFoldDB" id="A0A1E3GWD4"/>
<comment type="caution">
    <text evidence="2">The sequence shown here is derived from an EMBL/GenBank/DDBJ whole genome shotgun (WGS) entry which is preliminary data.</text>
</comment>
<feature type="region of interest" description="Disordered" evidence="1">
    <location>
        <begin position="905"/>
        <end position="930"/>
    </location>
</feature>
<feature type="compositionally biased region" description="Basic and acidic residues" evidence="1">
    <location>
        <begin position="545"/>
        <end position="555"/>
    </location>
</feature>
<accession>A0A1E3GWD4</accession>
<feature type="region of interest" description="Disordered" evidence="1">
    <location>
        <begin position="51"/>
        <end position="77"/>
    </location>
</feature>
<evidence type="ECO:0000256" key="1">
    <source>
        <dbReference type="SAM" id="MobiDB-lite"/>
    </source>
</evidence>
<proteinExistence type="predicted"/>
<feature type="region of interest" description="Disordered" evidence="1">
    <location>
        <begin position="790"/>
        <end position="845"/>
    </location>
</feature>
<dbReference type="Proteomes" id="UP000094622">
    <property type="component" value="Unassembled WGS sequence"/>
</dbReference>
<reference evidence="2 3" key="1">
    <citation type="submission" date="2016-07" db="EMBL/GenBank/DDBJ databases">
        <title>Draft Genome Sequence of Methylobrevis pamukkalensis PK2.</title>
        <authorList>
            <person name="Vasilenko O.V."/>
            <person name="Doronina N.V."/>
            <person name="Shmareva M.N."/>
            <person name="Tarlachkov S.V."/>
            <person name="Mustakhimov I."/>
            <person name="Trotsenko Y.A."/>
        </authorList>
    </citation>
    <scope>NUCLEOTIDE SEQUENCE [LARGE SCALE GENOMIC DNA]</scope>
    <source>
        <strain evidence="2 3">PK2</strain>
    </source>
</reference>
<feature type="compositionally biased region" description="Low complexity" evidence="1">
    <location>
        <begin position="906"/>
        <end position="921"/>
    </location>
</feature>
<sequence length="930" mass="97935">MDEAIPARLLDRLAGRKAADHQPVARARQADIEQAPVFLQRRQPLGLDRGLHGGRLPAGAHPDRRTAVAGRPAGRGRRVCVRGQPDDVGPVGGVDRTAALVDEEHHRRLQPLGAVHGHDPRLVAPGVHLALDLVLAGRRKGEEAFETRGLALHIGKRQREELVEHVVHLGAEPGAEGTAPAVGGENPGKEGVRVDHVGPRPPAGDPLVREAAGGIRRGRLAQALVQEAAPAMGEREQGVLADPDQRRFQQGGKGQVVLRQQHDPGEREKVHHRDVAHQLQPVGAGDRNAGLAEGAGHGVDEAAALAHQHENVAGADRPAVGEPLAGIQPAAHGGGDPAGEQAGGVEAARLVDRVVPVFGFRRHRDRDLRPDLDKARLAGAHRLVHRAAAVRRQAVVGMRRGEHKIHRLHHLGRGAEGEMQRHVGIAGAGRLGAAADIGAHGAEQMRRGALEGVDRLLLVAHGEQGSAVPLVSSFAGKVFAGERRNHVPGLRTGVLRLVDQQVVDALVELVLHPGRRIRARQQPGGTVDEVVEVERAGGGLAGLEAFDHPGGEPSKRLGPLEGDERRAPFLQPVQPGDLRGKALFQIGQVGAHPLGAEARGGAGDQPAAVLAQEHVAPGAGSLGRVGREPHRVEASGKVEIGRLAGSKLRPQPGKIGAVEHRAFQRFRVDPGEAVTGAGAEPVGKVAQRLRKTAKAFQPAGECLAPGGERRQRRSDRLVADFRQQPGLRPADEALRRPGRFHDRRVDGGLKAGGAVAFVEHGEAAGNAGFQRKALQQRLAEAVDGLDLEPAGGLQCPGEQPARARQRLGRRGSALQRGDLGGKRRIVQHGPTAQHLGDAVGHFGGRRLGEGEAEHRAGIGPGEQQPDHPARQHIGLARAGVGRHPDRAARMGGDALVAAGRLRNGEAARGAAHAGASSSPSPDCHSRTRAR</sequence>